<gene>
    <name evidence="2" type="ORF">PHACADRAFT_28838</name>
</gene>
<dbReference type="GeneID" id="18919553"/>
<dbReference type="RefSeq" id="XP_007395245.1">
    <property type="nucleotide sequence ID" value="XM_007395183.1"/>
</dbReference>
<evidence type="ECO:0000256" key="1">
    <source>
        <dbReference type="SAM" id="MobiDB-lite"/>
    </source>
</evidence>
<accession>K5WZC3</accession>
<dbReference type="AlphaFoldDB" id="K5WZC3"/>
<sequence>MQYYAMPIHMLAPEAPPFIPFSNLNSRPDLISLEDARRDPAIVYGSFDRLTRTPPVPRRERKPSTSSVSSVSAGSSAGSPSPSHKKPSHKLHPVHFRGKWGIVPVNATEARCDSQCPADDDCESSLAEPLRENQHSSVRDNWF</sequence>
<name>K5WZC3_PHACS</name>
<keyword evidence="3" id="KW-1185">Reference proteome</keyword>
<dbReference type="HOGENOM" id="CLU_1806895_0_0_1"/>
<evidence type="ECO:0000313" key="2">
    <source>
        <dbReference type="EMBL" id="EKM55832.1"/>
    </source>
</evidence>
<feature type="compositionally biased region" description="Low complexity" evidence="1">
    <location>
        <begin position="64"/>
        <end position="82"/>
    </location>
</feature>
<feature type="region of interest" description="Disordered" evidence="1">
    <location>
        <begin position="43"/>
        <end position="92"/>
    </location>
</feature>
<organism evidence="2 3">
    <name type="scientific">Phanerochaete carnosa (strain HHB-10118-sp)</name>
    <name type="common">White-rot fungus</name>
    <name type="synonym">Peniophora carnosa</name>
    <dbReference type="NCBI Taxonomy" id="650164"/>
    <lineage>
        <taxon>Eukaryota</taxon>
        <taxon>Fungi</taxon>
        <taxon>Dikarya</taxon>
        <taxon>Basidiomycota</taxon>
        <taxon>Agaricomycotina</taxon>
        <taxon>Agaricomycetes</taxon>
        <taxon>Polyporales</taxon>
        <taxon>Phanerochaetaceae</taxon>
        <taxon>Phanerochaete</taxon>
    </lineage>
</organism>
<dbReference type="KEGG" id="pco:PHACADRAFT_28838"/>
<dbReference type="InParanoid" id="K5WZC3"/>
<proteinExistence type="predicted"/>
<dbReference type="OrthoDB" id="2800942at2759"/>
<dbReference type="Proteomes" id="UP000008370">
    <property type="component" value="Unassembled WGS sequence"/>
</dbReference>
<reference evidence="2 3" key="1">
    <citation type="journal article" date="2012" name="BMC Genomics">
        <title>Comparative genomics of the white-rot fungi, Phanerochaete carnosa and P. chrysosporium, to elucidate the genetic basis of the distinct wood types they colonize.</title>
        <authorList>
            <person name="Suzuki H."/>
            <person name="MacDonald J."/>
            <person name="Syed K."/>
            <person name="Salamov A."/>
            <person name="Hori C."/>
            <person name="Aerts A."/>
            <person name="Henrissat B."/>
            <person name="Wiebenga A."/>
            <person name="vanKuyk P.A."/>
            <person name="Barry K."/>
            <person name="Lindquist E."/>
            <person name="LaButti K."/>
            <person name="Lapidus A."/>
            <person name="Lucas S."/>
            <person name="Coutinho P."/>
            <person name="Gong Y."/>
            <person name="Samejima M."/>
            <person name="Mahadevan R."/>
            <person name="Abou-Zaid M."/>
            <person name="de Vries R.P."/>
            <person name="Igarashi K."/>
            <person name="Yadav J.S."/>
            <person name="Grigoriev I.V."/>
            <person name="Master E.R."/>
        </authorList>
    </citation>
    <scope>NUCLEOTIDE SEQUENCE [LARGE SCALE GENOMIC DNA]</scope>
    <source>
        <strain evidence="2 3">HHB-10118-sp</strain>
    </source>
</reference>
<feature type="compositionally biased region" description="Basic residues" evidence="1">
    <location>
        <begin position="83"/>
        <end position="92"/>
    </location>
</feature>
<evidence type="ECO:0000313" key="3">
    <source>
        <dbReference type="Proteomes" id="UP000008370"/>
    </source>
</evidence>
<feature type="region of interest" description="Disordered" evidence="1">
    <location>
        <begin position="113"/>
        <end position="143"/>
    </location>
</feature>
<protein>
    <submittedName>
        <fullName evidence="2">Uncharacterized protein</fullName>
    </submittedName>
</protein>
<feature type="compositionally biased region" description="Basic and acidic residues" evidence="1">
    <location>
        <begin position="129"/>
        <end position="143"/>
    </location>
</feature>
<dbReference type="EMBL" id="JH930472">
    <property type="protein sequence ID" value="EKM55832.1"/>
    <property type="molecule type" value="Genomic_DNA"/>
</dbReference>